<keyword evidence="6" id="KW-1185">Reference proteome</keyword>
<dbReference type="HOGENOM" id="CLU_066014_0_0_3"/>
<organism evidence="5 6">
    <name type="scientific">Parasynechococcus marenigrum (strain WH8102)</name>
    <dbReference type="NCBI Taxonomy" id="84588"/>
    <lineage>
        <taxon>Bacteria</taxon>
        <taxon>Bacillati</taxon>
        <taxon>Cyanobacteriota</taxon>
        <taxon>Cyanophyceae</taxon>
        <taxon>Synechococcales</taxon>
        <taxon>Prochlorococcaceae</taxon>
        <taxon>Parasynechococcus</taxon>
        <taxon>Parasynechococcus marenigrum</taxon>
    </lineage>
</organism>
<dbReference type="RefSeq" id="WP_011126887.1">
    <property type="nucleotide sequence ID" value="NC_005070.1"/>
</dbReference>
<dbReference type="Proteomes" id="UP000001422">
    <property type="component" value="Chromosome"/>
</dbReference>
<dbReference type="AlphaFoldDB" id="Q7UA90"/>
<proteinExistence type="predicted"/>
<evidence type="ECO:0000256" key="4">
    <source>
        <dbReference type="SAM" id="SignalP"/>
    </source>
</evidence>
<gene>
    <name evidence="5" type="ordered locus">SYNW0006</name>
</gene>
<dbReference type="InterPro" id="IPR019734">
    <property type="entry name" value="TPR_rpt"/>
</dbReference>
<name>Q7UA90_PARMW</name>
<dbReference type="SUPFAM" id="SSF48452">
    <property type="entry name" value="TPR-like"/>
    <property type="match status" value="1"/>
</dbReference>
<dbReference type="PROSITE" id="PS50005">
    <property type="entry name" value="TPR"/>
    <property type="match status" value="3"/>
</dbReference>
<evidence type="ECO:0000313" key="5">
    <source>
        <dbReference type="EMBL" id="CAE06521.1"/>
    </source>
</evidence>
<sequence>MLIKRIQQRFLVALLSVSALSVAPAADAVTPYVYVPSSEELKGSAIGIGRTAAQLLQMGQPKEAAQLGALAVRLDPRDERLWSVLAEAQLRSDDLEQASYSLARAKELNPEKASLWFAQAALVLRDKRPEEAIPLIQRGLELNPDNPSAYFDLGNARIMLKDLPGALNSFEQATNLKPDFWEALNNQALVLYEMGNADEAIRRWRAVLKLENNPEPMLALAAALHHQGDNSEIPLKMAREALDQEPNYVLTPHQIEQLWGAKIRRAAALLLEVPEMASSVERAQANATWKKRQ</sequence>
<dbReference type="SMART" id="SM00028">
    <property type="entry name" value="TPR"/>
    <property type="match status" value="5"/>
</dbReference>
<dbReference type="InterPro" id="IPR051685">
    <property type="entry name" value="Ycf3/AcsC/BcsC/TPR_MFPF"/>
</dbReference>
<evidence type="ECO:0000313" key="6">
    <source>
        <dbReference type="Proteomes" id="UP000001422"/>
    </source>
</evidence>
<feature type="repeat" description="TPR" evidence="3">
    <location>
        <begin position="79"/>
        <end position="112"/>
    </location>
</feature>
<dbReference type="Pfam" id="PF13432">
    <property type="entry name" value="TPR_16"/>
    <property type="match status" value="1"/>
</dbReference>
<dbReference type="InterPro" id="IPR011990">
    <property type="entry name" value="TPR-like_helical_dom_sf"/>
</dbReference>
<reference evidence="5 6" key="1">
    <citation type="journal article" date="2003" name="Nature">
        <title>The genome of a motile marine Synechococcus.</title>
        <authorList>
            <person name="Palenik B."/>
            <person name="Brahamsha B."/>
            <person name="Larimer F."/>
            <person name="Land M."/>
            <person name="Hauser L."/>
            <person name="Chain P."/>
            <person name="Lamerdin J."/>
            <person name="Regala W."/>
            <person name="Allen E.A."/>
            <person name="McCarren J."/>
            <person name="Paulsen I."/>
            <person name="Dufresne A."/>
            <person name="Partensky F."/>
            <person name="Webb E."/>
            <person name="Waterbury J."/>
        </authorList>
    </citation>
    <scope>NUCLEOTIDE SEQUENCE [LARGE SCALE GENOMIC DNA]</scope>
    <source>
        <strain evidence="5 6">WH8102</strain>
    </source>
</reference>
<dbReference type="PANTHER" id="PTHR44943:SF8">
    <property type="entry name" value="TPR REPEAT-CONTAINING PROTEIN MJ0263"/>
    <property type="match status" value="1"/>
</dbReference>
<keyword evidence="1" id="KW-0677">Repeat</keyword>
<evidence type="ECO:0000256" key="3">
    <source>
        <dbReference type="PROSITE-ProRule" id="PRU00339"/>
    </source>
</evidence>
<dbReference type="eggNOG" id="COG0457">
    <property type="taxonomic scope" value="Bacteria"/>
</dbReference>
<dbReference type="EMBL" id="BX569689">
    <property type="protein sequence ID" value="CAE06521.1"/>
    <property type="molecule type" value="Genomic_DNA"/>
</dbReference>
<dbReference type="KEGG" id="syw:SYNW0006"/>
<dbReference type="PANTHER" id="PTHR44943">
    <property type="entry name" value="CELLULOSE SYNTHASE OPERON PROTEIN C"/>
    <property type="match status" value="1"/>
</dbReference>
<accession>Q7UA90</accession>
<evidence type="ECO:0000256" key="1">
    <source>
        <dbReference type="ARBA" id="ARBA00022737"/>
    </source>
</evidence>
<feature type="repeat" description="TPR" evidence="3">
    <location>
        <begin position="113"/>
        <end position="146"/>
    </location>
</feature>
<keyword evidence="4" id="KW-0732">Signal</keyword>
<protein>
    <submittedName>
        <fullName evidence="5">Uncharacterized protein</fullName>
    </submittedName>
</protein>
<evidence type="ECO:0000256" key="2">
    <source>
        <dbReference type="ARBA" id="ARBA00022803"/>
    </source>
</evidence>
<dbReference type="Pfam" id="PF14559">
    <property type="entry name" value="TPR_19"/>
    <property type="match status" value="1"/>
</dbReference>
<feature type="repeat" description="TPR" evidence="3">
    <location>
        <begin position="147"/>
        <end position="180"/>
    </location>
</feature>
<dbReference type="STRING" id="84588.SYNW0006"/>
<keyword evidence="2 3" id="KW-0802">TPR repeat</keyword>
<feature type="chain" id="PRO_5004295243" evidence="4">
    <location>
        <begin position="26"/>
        <end position="293"/>
    </location>
</feature>
<dbReference type="Gene3D" id="1.25.40.10">
    <property type="entry name" value="Tetratricopeptide repeat domain"/>
    <property type="match status" value="1"/>
</dbReference>
<feature type="signal peptide" evidence="4">
    <location>
        <begin position="1"/>
        <end position="25"/>
    </location>
</feature>